<dbReference type="Pfam" id="PF01139">
    <property type="entry name" value="RtcB"/>
    <property type="match status" value="1"/>
</dbReference>
<evidence type="ECO:0000256" key="13">
    <source>
        <dbReference type="RuleBase" id="RU371113"/>
    </source>
</evidence>
<feature type="binding site" evidence="12">
    <location>
        <position position="206"/>
    </location>
    <ligand>
        <name>Mn(2+)</name>
        <dbReference type="ChEBI" id="CHEBI:29035"/>
        <label>1</label>
    </ligand>
</feature>
<comment type="subunit">
    <text evidence="13">Monomer.</text>
</comment>
<evidence type="ECO:0000256" key="7">
    <source>
        <dbReference type="ARBA" id="ARBA00023211"/>
    </source>
</evidence>
<comment type="catalytic activity">
    <reaction evidence="9">
        <text>a 3'-end 2',3'-cyclophospho-ribonucleotide-RNA + a 5'-end dephospho-ribonucleoside-RNA + GTP + H2O = a ribonucleotidyl-ribonucleotide-RNA + GMP + diphosphate + H(+)</text>
        <dbReference type="Rhea" id="RHEA:68080"/>
        <dbReference type="Rhea" id="RHEA-COMP:10464"/>
        <dbReference type="Rhea" id="RHEA-COMP:13936"/>
        <dbReference type="Rhea" id="RHEA-COMP:17355"/>
        <dbReference type="ChEBI" id="CHEBI:15377"/>
        <dbReference type="ChEBI" id="CHEBI:15378"/>
        <dbReference type="ChEBI" id="CHEBI:33019"/>
        <dbReference type="ChEBI" id="CHEBI:37565"/>
        <dbReference type="ChEBI" id="CHEBI:58115"/>
        <dbReference type="ChEBI" id="CHEBI:83064"/>
        <dbReference type="ChEBI" id="CHEBI:138284"/>
        <dbReference type="ChEBI" id="CHEBI:173118"/>
        <dbReference type="EC" id="6.5.1.8"/>
    </reaction>
</comment>
<dbReference type="AlphaFoldDB" id="A0A7C3UP80"/>
<evidence type="ECO:0000313" key="14">
    <source>
        <dbReference type="EMBL" id="HGE99045.1"/>
    </source>
</evidence>
<evidence type="ECO:0000256" key="1">
    <source>
        <dbReference type="ARBA" id="ARBA00008071"/>
    </source>
</evidence>
<comment type="cofactor">
    <cofactor evidence="12 13">
        <name>Mn(2+)</name>
        <dbReference type="ChEBI" id="CHEBI:29035"/>
    </cofactor>
    <text evidence="12 13">Binds 2 manganese ions per subunit.</text>
</comment>
<dbReference type="GO" id="GO:0006396">
    <property type="term" value="P:RNA processing"/>
    <property type="evidence" value="ECO:0007669"/>
    <property type="project" value="InterPro"/>
</dbReference>
<dbReference type="GO" id="GO:0046872">
    <property type="term" value="F:metal ion binding"/>
    <property type="evidence" value="ECO:0007669"/>
    <property type="project" value="UniProtKB-UniRule"/>
</dbReference>
<evidence type="ECO:0000256" key="8">
    <source>
        <dbReference type="ARBA" id="ARBA00047746"/>
    </source>
</evidence>
<evidence type="ECO:0000256" key="10">
    <source>
        <dbReference type="PIRSR" id="PIRSR601233-1"/>
    </source>
</evidence>
<feature type="binding site" evidence="12">
    <location>
        <position position="237"/>
    </location>
    <ligand>
        <name>Mn(2+)</name>
        <dbReference type="ChEBI" id="CHEBI:29035"/>
        <label>2</label>
    </ligand>
</feature>
<organism evidence="14">
    <name type="scientific">candidate division WOR-3 bacterium</name>
    <dbReference type="NCBI Taxonomy" id="2052148"/>
    <lineage>
        <taxon>Bacteria</taxon>
        <taxon>Bacteria division WOR-3</taxon>
    </lineage>
</organism>
<feature type="binding site" evidence="11">
    <location>
        <position position="482"/>
    </location>
    <ligand>
        <name>GMP</name>
        <dbReference type="ChEBI" id="CHEBI:58115"/>
    </ligand>
</feature>
<evidence type="ECO:0000256" key="9">
    <source>
        <dbReference type="ARBA" id="ARBA00049514"/>
    </source>
</evidence>
<dbReference type="GO" id="GO:0003972">
    <property type="term" value="F:RNA ligase (ATP) activity"/>
    <property type="evidence" value="ECO:0007669"/>
    <property type="project" value="TreeGrafter"/>
</dbReference>
<feature type="binding site" evidence="11">
    <location>
        <begin position="380"/>
        <end position="383"/>
    </location>
    <ligand>
        <name>GMP</name>
        <dbReference type="ChEBI" id="CHEBI:58115"/>
    </ligand>
</feature>
<evidence type="ECO:0000256" key="2">
    <source>
        <dbReference type="ARBA" id="ARBA00022598"/>
    </source>
</evidence>
<feature type="active site" description="GMP-histidine intermediate" evidence="10">
    <location>
        <position position="406"/>
    </location>
</feature>
<feature type="binding site" evidence="12">
    <location>
        <position position="331"/>
    </location>
    <ligand>
        <name>Mn(2+)</name>
        <dbReference type="ChEBI" id="CHEBI:29035"/>
        <label>2</label>
    </ligand>
</feature>
<keyword evidence="3 12" id="KW-0479">Metal-binding</keyword>
<gene>
    <name evidence="13" type="primary">rtcB</name>
    <name evidence="14" type="ORF">ENX07_03120</name>
</gene>
<dbReference type="Gene3D" id="3.90.1860.10">
    <property type="entry name" value="tRNA-splicing ligase RtcB"/>
    <property type="match status" value="1"/>
</dbReference>
<dbReference type="PANTHER" id="PTHR11118">
    <property type="entry name" value="RNA-SPLICING LIGASE RTCB HOMOLOG"/>
    <property type="match status" value="1"/>
</dbReference>
<reference evidence="14" key="1">
    <citation type="journal article" date="2020" name="mSystems">
        <title>Genome- and Community-Level Interaction Insights into Carbon Utilization and Element Cycling Functions of Hydrothermarchaeota in Hydrothermal Sediment.</title>
        <authorList>
            <person name="Zhou Z."/>
            <person name="Liu Y."/>
            <person name="Xu W."/>
            <person name="Pan J."/>
            <person name="Luo Z.H."/>
            <person name="Li M."/>
        </authorList>
    </citation>
    <scope>NUCLEOTIDE SEQUENCE [LARGE SCALE GENOMIC DNA]</scope>
    <source>
        <strain evidence="14">SpSt-906</strain>
    </source>
</reference>
<evidence type="ECO:0000256" key="11">
    <source>
        <dbReference type="PIRSR" id="PIRSR601233-2"/>
    </source>
</evidence>
<feature type="binding site" evidence="11">
    <location>
        <position position="387"/>
    </location>
    <ligand>
        <name>GMP</name>
        <dbReference type="ChEBI" id="CHEBI:58115"/>
    </ligand>
</feature>
<dbReference type="GO" id="GO:0005525">
    <property type="term" value="F:GTP binding"/>
    <property type="evidence" value="ECO:0007669"/>
    <property type="project" value="UniProtKB-KW"/>
</dbReference>
<keyword evidence="5" id="KW-0692">RNA repair</keyword>
<protein>
    <recommendedName>
        <fullName evidence="13">tRNA-splicing ligase RtcB</fullName>
        <ecNumber evidence="13">6.5.1.-</ecNumber>
    </recommendedName>
</protein>
<comment type="caution">
    <text evidence="14">The sequence shown here is derived from an EMBL/GenBank/DDBJ whole genome shotgun (WGS) entry which is preliminary data.</text>
</comment>
<dbReference type="EC" id="6.5.1.-" evidence="13"/>
<evidence type="ECO:0000256" key="5">
    <source>
        <dbReference type="ARBA" id="ARBA00022800"/>
    </source>
</evidence>
<feature type="binding site" evidence="11">
    <location>
        <begin position="331"/>
        <end position="332"/>
    </location>
    <ligand>
        <name>GMP</name>
        <dbReference type="ChEBI" id="CHEBI:58115"/>
    </ligand>
</feature>
<keyword evidence="6 11" id="KW-0342">GTP-binding</keyword>
<accession>A0A7C3UP80</accession>
<dbReference type="SUPFAM" id="SSF103365">
    <property type="entry name" value="Hypothetical protein PH1602"/>
    <property type="match status" value="1"/>
</dbReference>
<name>A0A7C3UP80_UNCW3</name>
<proteinExistence type="inferred from homology"/>
<feature type="binding site" evidence="11">
    <location>
        <begin position="406"/>
        <end position="409"/>
    </location>
    <ligand>
        <name>GMP</name>
        <dbReference type="ChEBI" id="CHEBI:58115"/>
    </ligand>
</feature>
<keyword evidence="7 12" id="KW-0464">Manganese</keyword>
<sequence length="483" mass="53476">MWKGTLEKIDNWRWRIPREYKKEMRVPGIIYVSAEMLDKVREDMAPEQVANVATLPGILKYSLAMPDIHWGYGFAIGGVAAFSLKEGVISPGGVGYDINCGVRLLRTNLKRSDISEKVLEELVRAIFYNVPSGVGSTGKIRISQSEVKEVLYKGARWALEKGFGSEMDLAFTEENGEMKGADPEKVSRRALERGAPQLGTLGAGNHFLEIQEIEEIYDPEAAKVFNIEKGMITVMIHTGSRGLGYQICDDNVRELGKAVQKYGISLPDRQLACAPIESPEGKAYFAAMVCAANYAWANRQCITHWVREAFSQVLKKKVEEIGLELIYDVAHNIAKFEEHIVNGERKTVCVHRKGATRAFPPGHPALPEKYKPIGQPVIIPGDMGTNSYLLLGTQKAFAETFGSTCHGAGRVWSRTKALEETRHRNIAQELKAKGILVMAASKEVLREEVPDAYKDVNLVVEVCQGAGISKKVCRMRPLGVVKG</sequence>
<feature type="binding site" evidence="11">
    <location>
        <begin position="205"/>
        <end position="209"/>
    </location>
    <ligand>
        <name>GMP</name>
        <dbReference type="ChEBI" id="CHEBI:58115"/>
    </ligand>
</feature>
<dbReference type="PROSITE" id="PS01288">
    <property type="entry name" value="UPF0027"/>
    <property type="match status" value="1"/>
</dbReference>
<comment type="similarity">
    <text evidence="1 13">Belongs to the RtcB family.</text>
</comment>
<keyword evidence="4 11" id="KW-0547">Nucleotide-binding</keyword>
<evidence type="ECO:0000256" key="12">
    <source>
        <dbReference type="PIRSR" id="PIRSR601233-3"/>
    </source>
</evidence>
<comment type="catalytic activity">
    <reaction evidence="8">
        <text>a 3'-end 3'-phospho-ribonucleotide-RNA + a 5'-end dephospho-ribonucleoside-RNA + GTP = a ribonucleotidyl-ribonucleotide-RNA + GMP + diphosphate</text>
        <dbReference type="Rhea" id="RHEA:68076"/>
        <dbReference type="Rhea" id="RHEA-COMP:10463"/>
        <dbReference type="Rhea" id="RHEA-COMP:13936"/>
        <dbReference type="Rhea" id="RHEA-COMP:17355"/>
        <dbReference type="ChEBI" id="CHEBI:33019"/>
        <dbReference type="ChEBI" id="CHEBI:37565"/>
        <dbReference type="ChEBI" id="CHEBI:58115"/>
        <dbReference type="ChEBI" id="CHEBI:83062"/>
        <dbReference type="ChEBI" id="CHEBI:138284"/>
        <dbReference type="ChEBI" id="CHEBI:173118"/>
        <dbReference type="EC" id="6.5.1.8"/>
    </reaction>
</comment>
<dbReference type="GO" id="GO:0170057">
    <property type="term" value="F:RNA ligase (GTP) activity"/>
    <property type="evidence" value="ECO:0007669"/>
    <property type="project" value="UniProtKB-EC"/>
</dbReference>
<feature type="binding site" evidence="12">
    <location>
        <position position="97"/>
    </location>
    <ligand>
        <name>Mn(2+)</name>
        <dbReference type="ChEBI" id="CHEBI:29035"/>
        <label>1</label>
    </ligand>
</feature>
<dbReference type="InterPro" id="IPR036025">
    <property type="entry name" value="RtcB-like_sf"/>
</dbReference>
<dbReference type="FunFam" id="3.90.1860.10:FF:000001">
    <property type="entry name" value="tRNA-splicing ligase RtcB homolog"/>
    <property type="match status" value="1"/>
</dbReference>
<evidence type="ECO:0000256" key="4">
    <source>
        <dbReference type="ARBA" id="ARBA00022741"/>
    </source>
</evidence>
<dbReference type="GO" id="GO:0042245">
    <property type="term" value="P:RNA repair"/>
    <property type="evidence" value="ECO:0007669"/>
    <property type="project" value="UniProtKB-KW"/>
</dbReference>
<evidence type="ECO:0000256" key="3">
    <source>
        <dbReference type="ARBA" id="ARBA00022723"/>
    </source>
</evidence>
<keyword evidence="2 13" id="KW-0436">Ligase</keyword>
<evidence type="ECO:0000256" key="6">
    <source>
        <dbReference type="ARBA" id="ARBA00023134"/>
    </source>
</evidence>
<dbReference type="EMBL" id="DTMQ01000018">
    <property type="protein sequence ID" value="HGE99045.1"/>
    <property type="molecule type" value="Genomic_DNA"/>
</dbReference>
<dbReference type="InterPro" id="IPR001233">
    <property type="entry name" value="RtcB"/>
</dbReference>
<dbReference type="PANTHER" id="PTHR11118:SF1">
    <property type="entry name" value="RNA-SPLICING LIGASE RTCB HOMOLOG"/>
    <property type="match status" value="1"/>
</dbReference>